<dbReference type="AlphaFoldDB" id="A0A1I8BXW5"/>
<dbReference type="WBParaSite" id="MhA1_Contig799.frz3.gene10">
    <property type="protein sequence ID" value="MhA1_Contig799.frz3.gene10"/>
    <property type="gene ID" value="MhA1_Contig799.frz3.gene10"/>
</dbReference>
<dbReference type="GO" id="GO:0008270">
    <property type="term" value="F:zinc ion binding"/>
    <property type="evidence" value="ECO:0007669"/>
    <property type="project" value="UniProtKB-KW"/>
</dbReference>
<keyword evidence="2" id="KW-0863">Zinc-finger</keyword>
<evidence type="ECO:0000256" key="2">
    <source>
        <dbReference type="ARBA" id="ARBA00022771"/>
    </source>
</evidence>
<dbReference type="InterPro" id="IPR007588">
    <property type="entry name" value="Znf_FLYWCH"/>
</dbReference>
<evidence type="ECO:0000256" key="3">
    <source>
        <dbReference type="ARBA" id="ARBA00022833"/>
    </source>
</evidence>
<evidence type="ECO:0000259" key="4">
    <source>
        <dbReference type="Pfam" id="PF04500"/>
    </source>
</evidence>
<keyword evidence="5" id="KW-1185">Reference proteome</keyword>
<name>A0A1I8BXW5_MELHA</name>
<feature type="domain" description="FLYWCH-type" evidence="4">
    <location>
        <begin position="2"/>
        <end position="67"/>
    </location>
</feature>
<keyword evidence="3" id="KW-0862">Zinc</keyword>
<sequence>MFTTTQQEKPMLIHDGFKYIDYKKKETYYWECQKKRTLLKCKGRAKTDRDRVGDDGENVTVVVTQQHICVPSAVTAEATRIRSNILKEASNTTNSPRTVLNQCLAGVSNSTIAALPKLNTLTRAIKRKRNHQQLPNIPRSRAETDDNNRIIIFASATDVNRLSRCSTWLMDGTFRTSPGMYYQLWVLHGLYRNRVVADQLLEQFGDTQQHQEFIEYMENTWIGRPRRNFLFAKEMWNSKDITEFDLPRTTNSLESWHRTLRNTFGYLHPNFFRFMDGILNENLRTNALCVKLDAGEEKTVGTRLSWRDFLSFSVIFKFSGVVLKNVYRLFYS</sequence>
<reference evidence="6" key="1">
    <citation type="submission" date="2016-11" db="UniProtKB">
        <authorList>
            <consortium name="WormBaseParasite"/>
        </authorList>
    </citation>
    <scope>IDENTIFICATION</scope>
</reference>
<keyword evidence="1" id="KW-0479">Metal-binding</keyword>
<dbReference type="Pfam" id="PF04500">
    <property type="entry name" value="FLYWCH"/>
    <property type="match status" value="1"/>
</dbReference>
<evidence type="ECO:0000313" key="5">
    <source>
        <dbReference type="Proteomes" id="UP000095281"/>
    </source>
</evidence>
<proteinExistence type="predicted"/>
<organism evidence="5 6">
    <name type="scientific">Meloidogyne hapla</name>
    <name type="common">Root-knot nematode worm</name>
    <dbReference type="NCBI Taxonomy" id="6305"/>
    <lineage>
        <taxon>Eukaryota</taxon>
        <taxon>Metazoa</taxon>
        <taxon>Ecdysozoa</taxon>
        <taxon>Nematoda</taxon>
        <taxon>Chromadorea</taxon>
        <taxon>Rhabditida</taxon>
        <taxon>Tylenchina</taxon>
        <taxon>Tylenchomorpha</taxon>
        <taxon>Tylenchoidea</taxon>
        <taxon>Meloidogynidae</taxon>
        <taxon>Meloidogyninae</taxon>
        <taxon>Meloidogyne</taxon>
    </lineage>
</organism>
<accession>A0A1I8BXW5</accession>
<evidence type="ECO:0000313" key="6">
    <source>
        <dbReference type="WBParaSite" id="MhA1_Contig799.frz3.gene10"/>
    </source>
</evidence>
<dbReference type="Proteomes" id="UP000095281">
    <property type="component" value="Unplaced"/>
</dbReference>
<dbReference type="Gene3D" id="2.20.25.240">
    <property type="match status" value="1"/>
</dbReference>
<evidence type="ECO:0000256" key="1">
    <source>
        <dbReference type="ARBA" id="ARBA00022723"/>
    </source>
</evidence>
<protein>
    <submittedName>
        <fullName evidence="6">FLYWCH-type domain-containing protein</fullName>
    </submittedName>
</protein>